<dbReference type="PANTHER" id="PTHR30055:SF234">
    <property type="entry name" value="HTH-TYPE TRANSCRIPTIONAL REGULATOR BETI"/>
    <property type="match status" value="1"/>
</dbReference>
<feature type="domain" description="HTH tetR-type" evidence="5">
    <location>
        <begin position="10"/>
        <end position="70"/>
    </location>
</feature>
<dbReference type="Proteomes" id="UP000467201">
    <property type="component" value="Chromosome"/>
</dbReference>
<dbReference type="GO" id="GO:0003700">
    <property type="term" value="F:DNA-binding transcription factor activity"/>
    <property type="evidence" value="ECO:0007669"/>
    <property type="project" value="TreeGrafter"/>
</dbReference>
<keyword evidence="1" id="KW-0805">Transcription regulation</keyword>
<evidence type="ECO:0000313" key="6">
    <source>
        <dbReference type="EMBL" id="BBZ09561.1"/>
    </source>
</evidence>
<keyword evidence="2 4" id="KW-0238">DNA-binding</keyword>
<dbReference type="Pfam" id="PF00440">
    <property type="entry name" value="TetR_N"/>
    <property type="match status" value="1"/>
</dbReference>
<evidence type="ECO:0000256" key="3">
    <source>
        <dbReference type="ARBA" id="ARBA00023163"/>
    </source>
</evidence>
<protein>
    <submittedName>
        <fullName evidence="6">TetR family transcriptional regulator</fullName>
    </submittedName>
</protein>
<dbReference type="EMBL" id="LQOS01000046">
    <property type="protein sequence ID" value="ORV37674.1"/>
    <property type="molecule type" value="Genomic_DNA"/>
</dbReference>
<dbReference type="PRINTS" id="PR00455">
    <property type="entry name" value="HTHTETR"/>
</dbReference>
<accession>A0A1X1T0A2</accession>
<keyword evidence="8" id="KW-1185">Reference proteome</keyword>
<dbReference type="PROSITE" id="PS50977">
    <property type="entry name" value="HTH_TETR_2"/>
    <property type="match status" value="1"/>
</dbReference>
<dbReference type="PANTHER" id="PTHR30055">
    <property type="entry name" value="HTH-TYPE TRANSCRIPTIONAL REGULATOR RUTR"/>
    <property type="match status" value="1"/>
</dbReference>
<dbReference type="InterPro" id="IPR050109">
    <property type="entry name" value="HTH-type_TetR-like_transc_reg"/>
</dbReference>
<sequence>MTAASTGEQPAKYGDIITAAQELFGEVGYDKAGVREIAERAHIAIGTLYSYFPDGKIGVLTAALNERVERLVSFVLATEETDRVEAFLDRARRLNSEVVRDPFLRRLFIDQDRVTEPRLRERGQQIVDLFGAEAVAELNRLVDAGLAQCADPEAVAVLLRVANVGWIATQRSGARSVDHARFTETVIASVRALLRIQP</sequence>
<evidence type="ECO:0000313" key="8">
    <source>
        <dbReference type="Proteomes" id="UP000193564"/>
    </source>
</evidence>
<dbReference type="InterPro" id="IPR009057">
    <property type="entry name" value="Homeodomain-like_sf"/>
</dbReference>
<dbReference type="Gene3D" id="1.10.357.10">
    <property type="entry name" value="Tetracycline Repressor, domain 2"/>
    <property type="match status" value="1"/>
</dbReference>
<name>A0A1X1T0A2_9MYCO</name>
<dbReference type="AlphaFoldDB" id="A0A1X1T0A2"/>
<dbReference type="InterPro" id="IPR001647">
    <property type="entry name" value="HTH_TetR"/>
</dbReference>
<organism evidence="7 8">
    <name type="scientific">Mycolicibacterium doricum</name>
    <dbReference type="NCBI Taxonomy" id="126673"/>
    <lineage>
        <taxon>Bacteria</taxon>
        <taxon>Bacillati</taxon>
        <taxon>Actinomycetota</taxon>
        <taxon>Actinomycetes</taxon>
        <taxon>Mycobacteriales</taxon>
        <taxon>Mycobacteriaceae</taxon>
        <taxon>Mycolicibacterium</taxon>
    </lineage>
</organism>
<dbReference type="SUPFAM" id="SSF46689">
    <property type="entry name" value="Homeodomain-like"/>
    <property type="match status" value="1"/>
</dbReference>
<dbReference type="STRING" id="126673.AWC01_15660"/>
<dbReference type="EMBL" id="AP022605">
    <property type="protein sequence ID" value="BBZ09561.1"/>
    <property type="molecule type" value="Genomic_DNA"/>
</dbReference>
<dbReference type="GO" id="GO:0000976">
    <property type="term" value="F:transcription cis-regulatory region binding"/>
    <property type="evidence" value="ECO:0007669"/>
    <property type="project" value="TreeGrafter"/>
</dbReference>
<proteinExistence type="predicted"/>
<dbReference type="RefSeq" id="WP_085192280.1">
    <property type="nucleotide sequence ID" value="NZ_AP022605.1"/>
</dbReference>
<feature type="DNA-binding region" description="H-T-H motif" evidence="4">
    <location>
        <begin position="33"/>
        <end position="52"/>
    </location>
</feature>
<evidence type="ECO:0000259" key="5">
    <source>
        <dbReference type="PROSITE" id="PS50977"/>
    </source>
</evidence>
<dbReference type="KEGG" id="mdr:MDOR_37300"/>
<evidence type="ECO:0000256" key="4">
    <source>
        <dbReference type="PROSITE-ProRule" id="PRU00335"/>
    </source>
</evidence>
<evidence type="ECO:0000256" key="1">
    <source>
        <dbReference type="ARBA" id="ARBA00023015"/>
    </source>
</evidence>
<gene>
    <name evidence="7" type="ORF">AWC01_15660</name>
    <name evidence="6" type="ORF">MDOR_37300</name>
</gene>
<reference evidence="6 9" key="2">
    <citation type="journal article" date="2019" name="Emerg. Microbes Infect.">
        <title>Comprehensive subspecies identification of 175 nontuberculous mycobacteria species based on 7547 genomic profiles.</title>
        <authorList>
            <person name="Matsumoto Y."/>
            <person name="Kinjo T."/>
            <person name="Motooka D."/>
            <person name="Nabeya D."/>
            <person name="Jung N."/>
            <person name="Uechi K."/>
            <person name="Horii T."/>
            <person name="Iida T."/>
            <person name="Fujita J."/>
            <person name="Nakamura S."/>
        </authorList>
    </citation>
    <scope>NUCLEOTIDE SEQUENCE [LARGE SCALE GENOMIC DNA]</scope>
    <source>
        <strain evidence="6 9">JCM 12405</strain>
    </source>
</reference>
<dbReference type="OrthoDB" id="8220622at2"/>
<keyword evidence="3" id="KW-0804">Transcription</keyword>
<evidence type="ECO:0000256" key="2">
    <source>
        <dbReference type="ARBA" id="ARBA00023125"/>
    </source>
</evidence>
<evidence type="ECO:0000313" key="9">
    <source>
        <dbReference type="Proteomes" id="UP000467201"/>
    </source>
</evidence>
<reference evidence="6" key="3">
    <citation type="submission" date="2020-02" db="EMBL/GenBank/DDBJ databases">
        <authorList>
            <person name="Matsumoto Y."/>
            <person name="Motooka D."/>
            <person name="Nakamura S."/>
        </authorList>
    </citation>
    <scope>NUCLEOTIDE SEQUENCE</scope>
    <source>
        <strain evidence="6">JCM 12405</strain>
    </source>
</reference>
<evidence type="ECO:0000313" key="7">
    <source>
        <dbReference type="EMBL" id="ORV37674.1"/>
    </source>
</evidence>
<dbReference type="Proteomes" id="UP000193564">
    <property type="component" value="Unassembled WGS sequence"/>
</dbReference>
<reference evidence="7 8" key="1">
    <citation type="submission" date="2016-01" db="EMBL/GenBank/DDBJ databases">
        <title>The new phylogeny of the genus Mycobacterium.</title>
        <authorList>
            <person name="Tarcisio F."/>
            <person name="Conor M."/>
            <person name="Antonella G."/>
            <person name="Elisabetta G."/>
            <person name="Giulia F.S."/>
            <person name="Sara T."/>
            <person name="Anna F."/>
            <person name="Clotilde B."/>
            <person name="Roberto B."/>
            <person name="Veronica D.S."/>
            <person name="Fabio R."/>
            <person name="Monica P."/>
            <person name="Olivier J."/>
            <person name="Enrico T."/>
            <person name="Nicola S."/>
        </authorList>
    </citation>
    <scope>NUCLEOTIDE SEQUENCE [LARGE SCALE GENOMIC DNA]</scope>
    <source>
        <strain evidence="7 8">DSM 44339</strain>
    </source>
</reference>